<sequence>MSRYFPHAAYAEDQPLAGTILTVHVLTRGYTTGAVMGLGAAAVGGVYSRVRGAKPLPAAAPFPTSTTTTLRTAGVHNLLRSSGTASAVGLGFAGVALLARMHGREDIELRDRAWRLMESRSQLETDDWTYGGAAAGLAALGIARAAAGQAVGLRVIAGAAGLGSVAALPVKIAQSKEISNCEICQRIWTRIEEAFTGDGSHAFINIDSFQEALSSKCSRHLPMVEMFHKRCNKPSPFPSRESNDVGIGFPRVGEIMRDRSNLDSFSSLICNYNQRSPTCDKDALPSISGLLNDISRYFWGGFLYGLTEMYFEAALSWEPYWSHTELRRRPPPPVLMRASSFHAIFHSGPGWDVKTSSPSDAMKQARRTRGVGVLRLYNKGSTSELSPARSCAKKVELVATCLRRNYKITFDKRIYGYTRPLTATEVYIVLWVE</sequence>
<accession>A0A1G4BND8</accession>
<evidence type="ECO:0000313" key="2">
    <source>
        <dbReference type="Proteomes" id="UP000176998"/>
    </source>
</evidence>
<dbReference type="OrthoDB" id="544298at2759"/>
<protein>
    <submittedName>
        <fullName evidence="1">Uncharacterized protein</fullName>
    </submittedName>
</protein>
<dbReference type="GeneID" id="34555092"/>
<evidence type="ECO:0000313" key="1">
    <source>
        <dbReference type="EMBL" id="OHF02828.1"/>
    </source>
</evidence>
<gene>
    <name evidence="1" type="ORF">CORC01_01929</name>
</gene>
<name>A0A1G4BND8_9PEZI</name>
<dbReference type="RefSeq" id="XP_022479966.1">
    <property type="nucleotide sequence ID" value="XM_022613582.1"/>
</dbReference>
<dbReference type="Proteomes" id="UP000176998">
    <property type="component" value="Unassembled WGS sequence"/>
</dbReference>
<proteinExistence type="predicted"/>
<organism evidence="1 2">
    <name type="scientific">Colletotrichum orchidophilum</name>
    <dbReference type="NCBI Taxonomy" id="1209926"/>
    <lineage>
        <taxon>Eukaryota</taxon>
        <taxon>Fungi</taxon>
        <taxon>Dikarya</taxon>
        <taxon>Ascomycota</taxon>
        <taxon>Pezizomycotina</taxon>
        <taxon>Sordariomycetes</taxon>
        <taxon>Hypocreomycetidae</taxon>
        <taxon>Glomerellales</taxon>
        <taxon>Glomerellaceae</taxon>
        <taxon>Colletotrichum</taxon>
    </lineage>
</organism>
<keyword evidence="2" id="KW-1185">Reference proteome</keyword>
<dbReference type="EMBL" id="MJBS01000010">
    <property type="protein sequence ID" value="OHF02828.1"/>
    <property type="molecule type" value="Genomic_DNA"/>
</dbReference>
<reference evidence="1 2" key="1">
    <citation type="submission" date="2016-09" db="EMBL/GenBank/DDBJ databases">
        <authorList>
            <person name="Capua I."/>
            <person name="De Benedictis P."/>
            <person name="Joannis T."/>
            <person name="Lombin L.H."/>
            <person name="Cattoli G."/>
        </authorList>
    </citation>
    <scope>NUCLEOTIDE SEQUENCE [LARGE SCALE GENOMIC DNA]</scope>
    <source>
        <strain evidence="1 2">IMI 309357</strain>
    </source>
</reference>
<comment type="caution">
    <text evidence="1">The sequence shown here is derived from an EMBL/GenBank/DDBJ whole genome shotgun (WGS) entry which is preliminary data.</text>
</comment>
<dbReference type="AlphaFoldDB" id="A0A1G4BND8"/>